<dbReference type="GeneID" id="36588911"/>
<dbReference type="AlphaFoldDB" id="A0A2J6SZM7"/>
<feature type="region of interest" description="Disordered" evidence="1">
    <location>
        <begin position="127"/>
        <end position="152"/>
    </location>
</feature>
<reference evidence="2 3" key="1">
    <citation type="submission" date="2016-04" db="EMBL/GenBank/DDBJ databases">
        <title>A degradative enzymes factory behind the ericoid mycorrhizal symbiosis.</title>
        <authorList>
            <consortium name="DOE Joint Genome Institute"/>
            <person name="Martino E."/>
            <person name="Morin E."/>
            <person name="Grelet G."/>
            <person name="Kuo A."/>
            <person name="Kohler A."/>
            <person name="Daghino S."/>
            <person name="Barry K."/>
            <person name="Choi C."/>
            <person name="Cichocki N."/>
            <person name="Clum A."/>
            <person name="Copeland A."/>
            <person name="Hainaut M."/>
            <person name="Haridas S."/>
            <person name="Labutti K."/>
            <person name="Lindquist E."/>
            <person name="Lipzen A."/>
            <person name="Khouja H.-R."/>
            <person name="Murat C."/>
            <person name="Ohm R."/>
            <person name="Olson A."/>
            <person name="Spatafora J."/>
            <person name="Veneault-Fourrey C."/>
            <person name="Henrissat B."/>
            <person name="Grigoriev I."/>
            <person name="Martin F."/>
            <person name="Perotto S."/>
        </authorList>
    </citation>
    <scope>NUCLEOTIDE SEQUENCE [LARGE SCALE GENOMIC DNA]</scope>
    <source>
        <strain evidence="2 3">E</strain>
    </source>
</reference>
<feature type="compositionally biased region" description="Low complexity" evidence="1">
    <location>
        <begin position="131"/>
        <end position="152"/>
    </location>
</feature>
<dbReference type="OrthoDB" id="3557800at2759"/>
<keyword evidence="3" id="KW-1185">Reference proteome</keyword>
<feature type="region of interest" description="Disordered" evidence="1">
    <location>
        <begin position="77"/>
        <end position="99"/>
    </location>
</feature>
<dbReference type="Proteomes" id="UP000235371">
    <property type="component" value="Unassembled WGS sequence"/>
</dbReference>
<evidence type="ECO:0000256" key="1">
    <source>
        <dbReference type="SAM" id="MobiDB-lite"/>
    </source>
</evidence>
<dbReference type="EMBL" id="KZ613848">
    <property type="protein sequence ID" value="PMD56192.1"/>
    <property type="molecule type" value="Genomic_DNA"/>
</dbReference>
<proteinExistence type="predicted"/>
<evidence type="ECO:0000313" key="2">
    <source>
        <dbReference type="EMBL" id="PMD56192.1"/>
    </source>
</evidence>
<feature type="region of interest" description="Disordered" evidence="1">
    <location>
        <begin position="1"/>
        <end position="31"/>
    </location>
</feature>
<sequence>MADHPSRPQTPQAMLHRLPEKPDPSYSLSEPRKPSKYIILIMASTATAGKVQISKSIASALSCPLFQGDSLHETSAKAASVGASRHPGDEQATSSGANESRYQRMWLSKMTRTGYLFPEESRPAVSNEGFSAFGGSSTSTSRRGSASSIASSASDTAISTSVSSIASSFVSSGAPTTKFINKPPFFTLSDEEKLQKANPALMVVTHPELEAWHKKSIRTVVGEYGIGVIFVPLGGEEGEEGELPVLKPLDPRTMTSFGSFGVVQKPAAKTLDEEIVLKVDGGGNVEDIIEDIVSGVNEIMNA</sequence>
<organism evidence="2 3">
    <name type="scientific">Hyaloscypha bicolor E</name>
    <dbReference type="NCBI Taxonomy" id="1095630"/>
    <lineage>
        <taxon>Eukaryota</taxon>
        <taxon>Fungi</taxon>
        <taxon>Dikarya</taxon>
        <taxon>Ascomycota</taxon>
        <taxon>Pezizomycotina</taxon>
        <taxon>Leotiomycetes</taxon>
        <taxon>Helotiales</taxon>
        <taxon>Hyaloscyphaceae</taxon>
        <taxon>Hyaloscypha</taxon>
        <taxon>Hyaloscypha bicolor</taxon>
    </lineage>
</organism>
<name>A0A2J6SZM7_9HELO</name>
<evidence type="ECO:0000313" key="3">
    <source>
        <dbReference type="Proteomes" id="UP000235371"/>
    </source>
</evidence>
<dbReference type="InParanoid" id="A0A2J6SZM7"/>
<dbReference type="RefSeq" id="XP_024733096.1">
    <property type="nucleotide sequence ID" value="XM_024880834.1"/>
</dbReference>
<gene>
    <name evidence="2" type="ORF">K444DRAFT_615984</name>
</gene>
<accession>A0A2J6SZM7</accession>
<protein>
    <submittedName>
        <fullName evidence="2">Uncharacterized protein</fullName>
    </submittedName>
</protein>